<dbReference type="Proteomes" id="UP001214638">
    <property type="component" value="Unassembled WGS sequence"/>
</dbReference>
<gene>
    <name evidence="6" type="ORF">BdWA1_002163</name>
</gene>
<proteinExistence type="inferred from homology"/>
<keyword evidence="2 4" id="KW-0689">Ribosomal protein</keyword>
<dbReference type="AlphaFoldDB" id="A0AAD9UPI4"/>
<dbReference type="PANTHER" id="PTHR12538:SF0">
    <property type="entry name" value="40S RIBOSOMAL PROTEIN S26"/>
    <property type="match status" value="1"/>
</dbReference>
<comment type="caution">
    <text evidence="6">The sequence shown here is derived from an EMBL/GenBank/DDBJ whole genome shotgun (WGS) entry which is preliminary data.</text>
</comment>
<dbReference type="PANTHER" id="PTHR12538">
    <property type="entry name" value="40S RIBOSOMAL PROTEIN S26"/>
    <property type="match status" value="1"/>
</dbReference>
<dbReference type="InterPro" id="IPR047864">
    <property type="entry name" value="Ribosomal_eS26_CS"/>
</dbReference>
<dbReference type="Pfam" id="PF01283">
    <property type="entry name" value="Ribosomal_S26e"/>
    <property type="match status" value="1"/>
</dbReference>
<evidence type="ECO:0000256" key="5">
    <source>
        <dbReference type="SAM" id="MobiDB-lite"/>
    </source>
</evidence>
<evidence type="ECO:0000313" key="6">
    <source>
        <dbReference type="EMBL" id="KAK2196914.1"/>
    </source>
</evidence>
<reference evidence="6" key="1">
    <citation type="journal article" date="2023" name="Nat. Microbiol.">
        <title>Babesia duncani multi-omics identifies virulence factors and drug targets.</title>
        <authorList>
            <person name="Singh P."/>
            <person name="Lonardi S."/>
            <person name="Liang Q."/>
            <person name="Vydyam P."/>
            <person name="Khabirova E."/>
            <person name="Fang T."/>
            <person name="Gihaz S."/>
            <person name="Thekkiniath J."/>
            <person name="Munshi M."/>
            <person name="Abel S."/>
            <person name="Ciampossin L."/>
            <person name="Batugedara G."/>
            <person name="Gupta M."/>
            <person name="Lu X.M."/>
            <person name="Lenz T."/>
            <person name="Chakravarty S."/>
            <person name="Cornillot E."/>
            <person name="Hu Y."/>
            <person name="Ma W."/>
            <person name="Gonzalez L.M."/>
            <person name="Sanchez S."/>
            <person name="Estrada K."/>
            <person name="Sanchez-Flores A."/>
            <person name="Montero E."/>
            <person name="Harb O.S."/>
            <person name="Le Roch K.G."/>
            <person name="Mamoun C.B."/>
        </authorList>
    </citation>
    <scope>NUCLEOTIDE SEQUENCE</scope>
    <source>
        <strain evidence="6">WA1</strain>
    </source>
</reference>
<keyword evidence="7" id="KW-1185">Reference proteome</keyword>
<keyword evidence="3 4" id="KW-0687">Ribonucleoprotein</keyword>
<dbReference type="EMBL" id="JALLKP010000002">
    <property type="protein sequence ID" value="KAK2196914.1"/>
    <property type="molecule type" value="Genomic_DNA"/>
</dbReference>
<protein>
    <recommendedName>
        <fullName evidence="4">40S ribosomal protein S26</fullName>
    </recommendedName>
</protein>
<dbReference type="InterPro" id="IPR038551">
    <property type="entry name" value="Ribosomal_eS26_sf"/>
</dbReference>
<organism evidence="6 7">
    <name type="scientific">Babesia duncani</name>
    <dbReference type="NCBI Taxonomy" id="323732"/>
    <lineage>
        <taxon>Eukaryota</taxon>
        <taxon>Sar</taxon>
        <taxon>Alveolata</taxon>
        <taxon>Apicomplexa</taxon>
        <taxon>Aconoidasida</taxon>
        <taxon>Piroplasmida</taxon>
        <taxon>Babesiidae</taxon>
        <taxon>Babesia</taxon>
    </lineage>
</organism>
<comment type="similarity">
    <text evidence="1 4">Belongs to the eukaryotic ribosomal protein eS26 family.</text>
</comment>
<dbReference type="InterPro" id="IPR000892">
    <property type="entry name" value="Ribosomal_eS26"/>
</dbReference>
<dbReference type="RefSeq" id="XP_067803756.1">
    <property type="nucleotide sequence ID" value="XM_067947192.1"/>
</dbReference>
<dbReference type="GO" id="GO:0003729">
    <property type="term" value="F:mRNA binding"/>
    <property type="evidence" value="ECO:0007669"/>
    <property type="project" value="TreeGrafter"/>
</dbReference>
<dbReference type="PROSITE" id="PS00733">
    <property type="entry name" value="RIBOSOMAL_S26E"/>
    <property type="match status" value="1"/>
</dbReference>
<name>A0AAD9UPI4_9APIC</name>
<evidence type="ECO:0000313" key="7">
    <source>
        <dbReference type="Proteomes" id="UP001214638"/>
    </source>
</evidence>
<evidence type="ECO:0000256" key="1">
    <source>
        <dbReference type="ARBA" id="ARBA00008596"/>
    </source>
</evidence>
<feature type="region of interest" description="Disordered" evidence="5">
    <location>
        <begin position="1"/>
        <end position="23"/>
    </location>
</feature>
<dbReference type="GO" id="GO:0006412">
    <property type="term" value="P:translation"/>
    <property type="evidence" value="ECO:0007669"/>
    <property type="project" value="InterPro"/>
</dbReference>
<dbReference type="Gene3D" id="3.30.1740.20">
    <property type="entry name" value="Ribosomal protein S26e"/>
    <property type="match status" value="1"/>
</dbReference>
<evidence type="ECO:0000256" key="4">
    <source>
        <dbReference type="RuleBase" id="RU363128"/>
    </source>
</evidence>
<dbReference type="GeneID" id="94336461"/>
<sequence length="115" mass="13186">MPTKRRNGGRSKHGRGHVNPIRCSNCGRSVPKDKAIKRFNVRNIVDASSQRDIKDACAFSTFNLPKLYIKQCYCVSCAIHSRVVRVRSAENRKIRTFIQHRQTPVKINVPQPKEN</sequence>
<dbReference type="GO" id="GO:0003735">
    <property type="term" value="F:structural constituent of ribosome"/>
    <property type="evidence" value="ECO:0007669"/>
    <property type="project" value="InterPro"/>
</dbReference>
<evidence type="ECO:0000256" key="2">
    <source>
        <dbReference type="ARBA" id="ARBA00022980"/>
    </source>
</evidence>
<evidence type="ECO:0000256" key="3">
    <source>
        <dbReference type="ARBA" id="ARBA00023274"/>
    </source>
</evidence>
<dbReference type="KEGG" id="bdw:94336461"/>
<dbReference type="FunFam" id="3.30.1740.20:FF:000003">
    <property type="entry name" value="40S ribosomal protein S26"/>
    <property type="match status" value="1"/>
</dbReference>
<feature type="compositionally biased region" description="Basic residues" evidence="5">
    <location>
        <begin position="1"/>
        <end position="16"/>
    </location>
</feature>
<dbReference type="GO" id="GO:0022627">
    <property type="term" value="C:cytosolic small ribosomal subunit"/>
    <property type="evidence" value="ECO:0007669"/>
    <property type="project" value="TreeGrafter"/>
</dbReference>
<accession>A0AAD9UPI4</accession>